<feature type="transmembrane region" description="Helical" evidence="7">
    <location>
        <begin position="500"/>
        <end position="520"/>
    </location>
</feature>
<evidence type="ECO:0000256" key="1">
    <source>
        <dbReference type="ARBA" id="ARBA00004141"/>
    </source>
</evidence>
<protein>
    <submittedName>
        <fullName evidence="8">Peptide transporter ptr2</fullName>
    </submittedName>
</protein>
<dbReference type="InterPro" id="IPR036259">
    <property type="entry name" value="MFS_trans_sf"/>
</dbReference>
<dbReference type="PANTHER" id="PTHR11654">
    <property type="entry name" value="OLIGOPEPTIDE TRANSPORTER-RELATED"/>
    <property type="match status" value="1"/>
</dbReference>
<feature type="transmembrane region" description="Helical" evidence="7">
    <location>
        <begin position="352"/>
        <end position="372"/>
    </location>
</feature>
<feature type="region of interest" description="Disordered" evidence="6">
    <location>
        <begin position="1"/>
        <end position="33"/>
    </location>
</feature>
<comment type="subcellular location">
    <subcellularLocation>
        <location evidence="1">Membrane</location>
        <topology evidence="1">Multi-pass membrane protein</topology>
    </subcellularLocation>
</comment>
<feature type="transmembrane region" description="Helical" evidence="7">
    <location>
        <begin position="469"/>
        <end position="488"/>
    </location>
</feature>
<gene>
    <name evidence="8" type="ORF">PT974_02849</name>
</gene>
<dbReference type="SUPFAM" id="SSF103473">
    <property type="entry name" value="MFS general substrate transporter"/>
    <property type="match status" value="1"/>
</dbReference>
<accession>A0ABR0T0K3</accession>
<feature type="transmembrane region" description="Helical" evidence="7">
    <location>
        <begin position="92"/>
        <end position="112"/>
    </location>
</feature>
<dbReference type="InterPro" id="IPR000109">
    <property type="entry name" value="POT_fam"/>
</dbReference>
<evidence type="ECO:0000256" key="7">
    <source>
        <dbReference type="SAM" id="Phobius"/>
    </source>
</evidence>
<evidence type="ECO:0000256" key="2">
    <source>
        <dbReference type="ARBA" id="ARBA00005982"/>
    </source>
</evidence>
<evidence type="ECO:0000313" key="8">
    <source>
        <dbReference type="EMBL" id="KAK5997486.1"/>
    </source>
</evidence>
<feature type="transmembrane region" description="Helical" evidence="7">
    <location>
        <begin position="144"/>
        <end position="165"/>
    </location>
</feature>
<name>A0ABR0T0K3_9HYPO</name>
<evidence type="ECO:0000256" key="6">
    <source>
        <dbReference type="SAM" id="MobiDB-lite"/>
    </source>
</evidence>
<reference evidence="8 9" key="1">
    <citation type="submission" date="2024-01" db="EMBL/GenBank/DDBJ databases">
        <title>Complete genome of Cladobotryum mycophilum ATHUM6906.</title>
        <authorList>
            <person name="Christinaki A.C."/>
            <person name="Myridakis A.I."/>
            <person name="Kouvelis V.N."/>
        </authorList>
    </citation>
    <scope>NUCLEOTIDE SEQUENCE [LARGE SCALE GENOMIC DNA]</scope>
    <source>
        <strain evidence="8 9">ATHUM6906</strain>
    </source>
</reference>
<dbReference type="Pfam" id="PF00854">
    <property type="entry name" value="PTR2"/>
    <property type="match status" value="1"/>
</dbReference>
<evidence type="ECO:0000256" key="4">
    <source>
        <dbReference type="ARBA" id="ARBA00022989"/>
    </source>
</evidence>
<evidence type="ECO:0000256" key="3">
    <source>
        <dbReference type="ARBA" id="ARBA00022692"/>
    </source>
</evidence>
<keyword evidence="4 7" id="KW-1133">Transmembrane helix</keyword>
<organism evidence="8 9">
    <name type="scientific">Cladobotryum mycophilum</name>
    <dbReference type="NCBI Taxonomy" id="491253"/>
    <lineage>
        <taxon>Eukaryota</taxon>
        <taxon>Fungi</taxon>
        <taxon>Dikarya</taxon>
        <taxon>Ascomycota</taxon>
        <taxon>Pezizomycotina</taxon>
        <taxon>Sordariomycetes</taxon>
        <taxon>Hypocreomycetidae</taxon>
        <taxon>Hypocreales</taxon>
        <taxon>Hypocreaceae</taxon>
        <taxon>Cladobotryum</taxon>
    </lineage>
</organism>
<evidence type="ECO:0000313" key="9">
    <source>
        <dbReference type="Proteomes" id="UP001338125"/>
    </source>
</evidence>
<feature type="transmembrane region" description="Helical" evidence="7">
    <location>
        <begin position="232"/>
        <end position="254"/>
    </location>
</feature>
<comment type="similarity">
    <text evidence="2">Belongs to the major facilitator superfamily. Proton-dependent oligopeptide transporter (POT/PTR) (TC 2.A.17) family.</text>
</comment>
<keyword evidence="3 7" id="KW-0812">Transmembrane</keyword>
<dbReference type="Gene3D" id="1.20.1250.20">
    <property type="entry name" value="MFS general substrate transporter like domains"/>
    <property type="match status" value="1"/>
</dbReference>
<proteinExistence type="inferred from homology"/>
<dbReference type="EMBL" id="JAVFKD010000002">
    <property type="protein sequence ID" value="KAK5997486.1"/>
    <property type="molecule type" value="Genomic_DNA"/>
</dbReference>
<sequence length="525" mass="56938">MKKLEPSAPAGDNVELTSPKQHRDELSNEASVNYPRVPGKPPLAAWLVSLVTIGERWSYYAFLGPFQNYIQNAYNDPLRPGALGLGQAKATLLVNMFLIISYTTPMVAGFLADSYFGCYRVILTSLVMYAVGVAILFVTSIPEVLHHGAGLPGLIAAMITISLALGGVKASIPPLLAEQCEQVTARVKKKPNGEQVIEDPEATLQYVFDVYYWCMNIGAQSRIVSSFIEKRVGFWATNLMSLCAILTALLIFSLSGPHGSILSPAFKAFGIGIRHGCSMDAARPNAVRQRDGKEVHWSDEFIDDLKGALFACRAFTPFIIFWLCQSQMTTNLVSQAAGMNTSGVPNDMLPTFNSITVIIALPLVSHFLYPFLRRHGISTSPLRRIAFGFLLEACAMGYAAGIQGWIYSVGPCYSRPRACPASIGGTLPNDLHVGFQVPVYFLEGLSEVFASPAGYEFAFTKAPKSMKSVIQAMYGLTAAAGSIIALALTPLDHDPAVLGMYAGISGAMFLSSIAAYIFYLNDRKY</sequence>
<feature type="transmembrane region" description="Helical" evidence="7">
    <location>
        <begin position="384"/>
        <end position="406"/>
    </location>
</feature>
<keyword evidence="5 7" id="KW-0472">Membrane</keyword>
<evidence type="ECO:0000256" key="5">
    <source>
        <dbReference type="ARBA" id="ARBA00023136"/>
    </source>
</evidence>
<keyword evidence="9" id="KW-1185">Reference proteome</keyword>
<dbReference type="Proteomes" id="UP001338125">
    <property type="component" value="Unassembled WGS sequence"/>
</dbReference>
<comment type="caution">
    <text evidence="8">The sequence shown here is derived from an EMBL/GenBank/DDBJ whole genome shotgun (WGS) entry which is preliminary data.</text>
</comment>
<feature type="transmembrane region" description="Helical" evidence="7">
    <location>
        <begin position="119"/>
        <end position="138"/>
    </location>
</feature>